<dbReference type="Gene3D" id="3.30.710.10">
    <property type="entry name" value="Potassium Channel Kv1.1, Chain A"/>
    <property type="match status" value="1"/>
</dbReference>
<proteinExistence type="predicted"/>
<dbReference type="AlphaFoldDB" id="A0A9Q0LGS1"/>
<dbReference type="PROSITE" id="PS50097">
    <property type="entry name" value="BTB"/>
    <property type="match status" value="1"/>
</dbReference>
<evidence type="ECO:0000313" key="2">
    <source>
        <dbReference type="EMBL" id="KAJ5072406.1"/>
    </source>
</evidence>
<comment type="caution">
    <text evidence="2">The sequence shown here is derived from an EMBL/GenBank/DDBJ whole genome shotgun (WGS) entry which is preliminary data.</text>
</comment>
<sequence length="291" mass="35015">MNDVNIFDLNQNQITNEFVAILTRVYSINQDMNNLLLNLNDNFSDYQIQSNDGFKFNIHKLILLTRFDNNESILQKFIDICSQKSKEEVQFALNFIYSGFYDLQRIYQKFIQKQQQEQEQEQKIEELFNEIGLDSNWIKSKKGRKGIIKDLSKLYQQNETKDFTIIAEEKEIKVHKLMLFIRSELFKGMFLNVQDSSNQVHDYSEKSFETIQQLIYFLYHDDFDEKEKEKGFSEEFSDLKDYYQLNQNSIIDLLLEKWGFWQEESGKEISKPFFMIKNYSKRDFPLIIFFS</sequence>
<gene>
    <name evidence="2" type="ORF">M0811_01420</name>
</gene>
<accession>A0A9Q0LGS1</accession>
<feature type="domain" description="BTB" evidence="1">
    <location>
        <begin position="161"/>
        <end position="227"/>
    </location>
</feature>
<evidence type="ECO:0000259" key="1">
    <source>
        <dbReference type="PROSITE" id="PS50097"/>
    </source>
</evidence>
<dbReference type="Pfam" id="PF00651">
    <property type="entry name" value="BTB"/>
    <property type="match status" value="1"/>
</dbReference>
<dbReference type="InterPro" id="IPR000210">
    <property type="entry name" value="BTB/POZ_dom"/>
</dbReference>
<organism evidence="2 3">
    <name type="scientific">Anaeramoeba ignava</name>
    <name type="common">Anaerobic marine amoeba</name>
    <dbReference type="NCBI Taxonomy" id="1746090"/>
    <lineage>
        <taxon>Eukaryota</taxon>
        <taxon>Metamonada</taxon>
        <taxon>Anaeramoebidae</taxon>
        <taxon>Anaeramoeba</taxon>
    </lineage>
</organism>
<dbReference type="InterPro" id="IPR011333">
    <property type="entry name" value="SKP1/BTB/POZ_sf"/>
</dbReference>
<dbReference type="PANTHER" id="PTHR24413">
    <property type="entry name" value="SPECKLE-TYPE POZ PROTEIN"/>
    <property type="match status" value="1"/>
</dbReference>
<dbReference type="SUPFAM" id="SSF54695">
    <property type="entry name" value="POZ domain"/>
    <property type="match status" value="1"/>
</dbReference>
<dbReference type="SMART" id="SM00225">
    <property type="entry name" value="BTB"/>
    <property type="match status" value="1"/>
</dbReference>
<dbReference type="CDD" id="cd18186">
    <property type="entry name" value="BTB_POZ_ZBTB_KLHL-like"/>
    <property type="match status" value="1"/>
</dbReference>
<reference evidence="2" key="1">
    <citation type="submission" date="2022-10" db="EMBL/GenBank/DDBJ databases">
        <title>Novel sulphate-reducing endosymbionts in the free-living metamonad Anaeramoeba.</title>
        <authorList>
            <person name="Jerlstrom-Hultqvist J."/>
            <person name="Cepicka I."/>
            <person name="Gallot-Lavallee L."/>
            <person name="Salas-Leiva D."/>
            <person name="Curtis B.A."/>
            <person name="Zahonova K."/>
            <person name="Pipaliya S."/>
            <person name="Dacks J."/>
            <person name="Roger A.J."/>
        </authorList>
    </citation>
    <scope>NUCLEOTIDE SEQUENCE</scope>
    <source>
        <strain evidence="2">BMAN</strain>
    </source>
</reference>
<evidence type="ECO:0000313" key="3">
    <source>
        <dbReference type="Proteomes" id="UP001149090"/>
    </source>
</evidence>
<dbReference type="EMBL" id="JAPDFW010000081">
    <property type="protein sequence ID" value="KAJ5072406.1"/>
    <property type="molecule type" value="Genomic_DNA"/>
</dbReference>
<keyword evidence="3" id="KW-1185">Reference proteome</keyword>
<name>A0A9Q0LGS1_ANAIG</name>
<protein>
    <submittedName>
        <fullName evidence="2">Speckle-type poz protein</fullName>
    </submittedName>
</protein>
<dbReference type="Proteomes" id="UP001149090">
    <property type="component" value="Unassembled WGS sequence"/>
</dbReference>